<dbReference type="InterPro" id="IPR002938">
    <property type="entry name" value="FAD-bd"/>
</dbReference>
<dbReference type="Gene3D" id="3.40.30.120">
    <property type="match status" value="1"/>
</dbReference>
<dbReference type="RefSeq" id="WP_168117366.1">
    <property type="nucleotide sequence ID" value="NZ_BOON01000045.1"/>
</dbReference>
<comment type="caution">
    <text evidence="5">The sequence shown here is derived from an EMBL/GenBank/DDBJ whole genome shotgun (WGS) entry which is preliminary data.</text>
</comment>
<evidence type="ECO:0000313" key="5">
    <source>
        <dbReference type="EMBL" id="GII25041.1"/>
    </source>
</evidence>
<evidence type="ECO:0000256" key="3">
    <source>
        <dbReference type="ARBA" id="ARBA00022827"/>
    </source>
</evidence>
<dbReference type="Proteomes" id="UP000599074">
    <property type="component" value="Unassembled WGS sequence"/>
</dbReference>
<keyword evidence="2" id="KW-0285">Flavoprotein</keyword>
<evidence type="ECO:0000313" key="6">
    <source>
        <dbReference type="Proteomes" id="UP000599074"/>
    </source>
</evidence>
<keyword evidence="3" id="KW-0274">FAD</keyword>
<dbReference type="PRINTS" id="PR00420">
    <property type="entry name" value="RNGMNOXGNASE"/>
</dbReference>
<dbReference type="GO" id="GO:0071949">
    <property type="term" value="F:FAD binding"/>
    <property type="evidence" value="ECO:0007669"/>
    <property type="project" value="InterPro"/>
</dbReference>
<name>A0A8J3X2L1_9ACTN</name>
<feature type="domain" description="FAD-binding" evidence="4">
    <location>
        <begin position="11"/>
        <end position="348"/>
    </location>
</feature>
<dbReference type="Gene3D" id="3.30.70.2450">
    <property type="match status" value="1"/>
</dbReference>
<evidence type="ECO:0000259" key="4">
    <source>
        <dbReference type="Pfam" id="PF01494"/>
    </source>
</evidence>
<dbReference type="Pfam" id="PF01494">
    <property type="entry name" value="FAD_binding_3"/>
    <property type="match status" value="1"/>
</dbReference>
<dbReference type="PANTHER" id="PTHR43004:SF19">
    <property type="entry name" value="BINDING MONOOXYGENASE, PUTATIVE (JCVI)-RELATED"/>
    <property type="match status" value="1"/>
</dbReference>
<dbReference type="AlphaFoldDB" id="A0A8J3X2L1"/>
<gene>
    <name evidence="5" type="ORF">Pme01_46380</name>
</gene>
<organism evidence="5 6">
    <name type="scientific">Planosporangium mesophilum</name>
    <dbReference type="NCBI Taxonomy" id="689768"/>
    <lineage>
        <taxon>Bacteria</taxon>
        <taxon>Bacillati</taxon>
        <taxon>Actinomycetota</taxon>
        <taxon>Actinomycetes</taxon>
        <taxon>Micromonosporales</taxon>
        <taxon>Micromonosporaceae</taxon>
        <taxon>Planosporangium</taxon>
    </lineage>
</organism>
<protein>
    <submittedName>
        <fullName evidence="5">Oxidoreductase</fullName>
    </submittedName>
</protein>
<sequence length="527" mass="57032">MSSRVTVVGGVIVIGAGPVGQTAALLLARWGVAVTVVDERPGRDQVGSRSICQQRDVLDIWEAVGAGRRIADEGVTWERARTYYRDTELFCLTFAYPGRSAFPPFVNISQARTEEILDARIAASPLITVHWGHEVTGIAQDGDGVTVTCRTPDGGAVLRAPYAIACAGGRGEPVRRALGLTFAGRSFDDHFLICDLRADLGDFARERRFYFDPAWNPGRQVLIHPCPGSTYRIDWQVPADFDLDAERRDGTLERRIRQIIGDRPYEIVWSSVYRFHSRLVDRMRVGRVLVAGDCAHLVAPFGARGLNSGVQDAENAAWKLAFVLRGWSPPSLLDSYHTERMAAAAENLAVTGSTMDFLVPHSGAARRRRLDVLERALTDPAARAEVDSGRLAEPYWYVDSPLTTPHPTRVFTGRPARGQAPPVVPGVLVPDAPVTVPHRPEVTRLRQLVRDGILVLTAGDPGVAPGAPVRVLSIPDIDPTGLLAEALDARPGEAYVIRPDGHLAAVVGCDDAPALSAAVCRVLGGPS</sequence>
<dbReference type="Gene3D" id="3.50.50.60">
    <property type="entry name" value="FAD/NAD(P)-binding domain"/>
    <property type="match status" value="1"/>
</dbReference>
<dbReference type="GO" id="GO:0016709">
    <property type="term" value="F:oxidoreductase activity, acting on paired donors, with incorporation or reduction of molecular oxygen, NAD(P)H as one donor, and incorporation of one atom of oxygen"/>
    <property type="evidence" value="ECO:0007669"/>
    <property type="project" value="UniProtKB-ARBA"/>
</dbReference>
<dbReference type="NCBIfam" id="NF006002">
    <property type="entry name" value="PRK08132.1"/>
    <property type="match status" value="1"/>
</dbReference>
<evidence type="ECO:0000256" key="2">
    <source>
        <dbReference type="ARBA" id="ARBA00022630"/>
    </source>
</evidence>
<accession>A0A8J3X2L1</accession>
<dbReference type="InterPro" id="IPR050641">
    <property type="entry name" value="RIFMO-like"/>
</dbReference>
<dbReference type="SUPFAM" id="SSF51905">
    <property type="entry name" value="FAD/NAD(P)-binding domain"/>
    <property type="match status" value="1"/>
</dbReference>
<dbReference type="InterPro" id="IPR036188">
    <property type="entry name" value="FAD/NAD-bd_sf"/>
</dbReference>
<keyword evidence="6" id="KW-1185">Reference proteome</keyword>
<reference evidence="5" key="1">
    <citation type="submission" date="2021-01" db="EMBL/GenBank/DDBJ databases">
        <title>Whole genome shotgun sequence of Planosporangium mesophilum NBRC 109066.</title>
        <authorList>
            <person name="Komaki H."/>
            <person name="Tamura T."/>
        </authorList>
    </citation>
    <scope>NUCLEOTIDE SEQUENCE</scope>
    <source>
        <strain evidence="5">NBRC 109066</strain>
    </source>
</reference>
<comment type="cofactor">
    <cofactor evidence="1">
        <name>FAD</name>
        <dbReference type="ChEBI" id="CHEBI:57692"/>
    </cofactor>
</comment>
<dbReference type="EMBL" id="BOON01000045">
    <property type="protein sequence ID" value="GII25041.1"/>
    <property type="molecule type" value="Genomic_DNA"/>
</dbReference>
<dbReference type="PANTHER" id="PTHR43004">
    <property type="entry name" value="TRK SYSTEM POTASSIUM UPTAKE PROTEIN"/>
    <property type="match status" value="1"/>
</dbReference>
<evidence type="ECO:0000256" key="1">
    <source>
        <dbReference type="ARBA" id="ARBA00001974"/>
    </source>
</evidence>
<proteinExistence type="predicted"/>